<evidence type="ECO:0000256" key="1">
    <source>
        <dbReference type="ARBA" id="ARBA00008891"/>
    </source>
</evidence>
<dbReference type="InterPro" id="IPR012334">
    <property type="entry name" value="Pectin_lyas_fold"/>
</dbReference>
<evidence type="ECO:0000256" key="5">
    <source>
        <dbReference type="RuleBase" id="RU000589"/>
    </source>
</evidence>
<proteinExistence type="inferred from homology"/>
<reference evidence="9" key="1">
    <citation type="journal article" date="2019" name="Int. J. Syst. Evol. Microbiol.">
        <title>The Global Catalogue of Microorganisms (GCM) 10K type strain sequencing project: providing services to taxonomists for standard genome sequencing and annotation.</title>
        <authorList>
            <consortium name="The Broad Institute Genomics Platform"/>
            <consortium name="The Broad Institute Genome Sequencing Center for Infectious Disease"/>
            <person name="Wu L."/>
            <person name="Ma J."/>
        </authorList>
    </citation>
    <scope>NUCLEOTIDE SEQUENCE [LARGE SCALE GENOMIC DNA]</scope>
    <source>
        <strain evidence="9">CECT 9128</strain>
    </source>
</reference>
<dbReference type="RefSeq" id="WP_290235296.1">
    <property type="nucleotide sequence ID" value="NZ_JAUFPZ010000002.1"/>
</dbReference>
<feature type="domain" description="BD-FAE-like" evidence="7">
    <location>
        <begin position="96"/>
        <end position="277"/>
    </location>
</feature>
<keyword evidence="3 5" id="KW-0063">Aspartyl esterase</keyword>
<comment type="similarity">
    <text evidence="1">Belongs to the pectinesterase family.</text>
</comment>
<dbReference type="Gene3D" id="3.40.50.1820">
    <property type="entry name" value="alpha/beta hydrolase"/>
    <property type="match status" value="1"/>
</dbReference>
<evidence type="ECO:0000313" key="9">
    <source>
        <dbReference type="Proteomes" id="UP001595793"/>
    </source>
</evidence>
<keyword evidence="2 5" id="KW-0378">Hydrolase</keyword>
<dbReference type="PROSITE" id="PS00503">
    <property type="entry name" value="PECTINESTERASE_2"/>
    <property type="match status" value="1"/>
</dbReference>
<dbReference type="EMBL" id="JBHSAS010000006">
    <property type="protein sequence ID" value="MFC4026967.1"/>
    <property type="molecule type" value="Genomic_DNA"/>
</dbReference>
<dbReference type="Pfam" id="PF01095">
    <property type="entry name" value="Pectinesterase"/>
    <property type="match status" value="1"/>
</dbReference>
<evidence type="ECO:0000259" key="7">
    <source>
        <dbReference type="Pfam" id="PF20434"/>
    </source>
</evidence>
<keyword evidence="9" id="KW-1185">Reference proteome</keyword>
<evidence type="ECO:0000259" key="6">
    <source>
        <dbReference type="Pfam" id="PF01095"/>
    </source>
</evidence>
<accession>A0ABV8H7Z7</accession>
<dbReference type="EC" id="3.1.1.11" evidence="5"/>
<dbReference type="Gene3D" id="2.160.20.10">
    <property type="entry name" value="Single-stranded right-handed beta-helix, Pectin lyase-like"/>
    <property type="match status" value="1"/>
</dbReference>
<evidence type="ECO:0000256" key="4">
    <source>
        <dbReference type="PROSITE-ProRule" id="PRU10040"/>
    </source>
</evidence>
<sequence>MSTIKTYFNYSKQLFQPPNIINMQCFRTLIFLLCFVQTSIAQKEKLNIRPYTIATNFQNLSSHYDFLSPVQLDSSLAVKQLKDIRYKKTETSDLKLDAYIPEQKNNEKLPGVLLIHGGGWFSGEKENLGVLAQALSANGYVAVTPSYRLGGEAIYPAAVLDLKDALRWMRKNAKKLNLDVNRIATLGGSAGAQLAMQVGVTPDSEIYDEEDQEFSSAVQAIVNIDGVTTFVHPEVEKGRLLNTWLGGTYEEKPETWKEASPIEYVNSKTPPTLFINSAQPRFHGGRDSYIDLLDEYNIYSEVHTLKDTPHAFWLVNPWFQPTLRYTLDFLDKFLKEPYTPPYRTIQVAKNDQADFSSIQDAINSVRVFGPGEVLIEIAAGIYNEKIVIPSHITKLTLKGSDRDKTIITNDDHTGKIDKLTKKEHGTFSSHTLLVQGTDVHLKNLTIQNTSCNEGQAVALHVEGDRFVAVNCKILGCQDTLYAAKEGSRQYYEQCFIQGTTDFIFGQAIAVFQGCTIKSLTNSYITAAATPRNQEFGFVFYKCKLIADKDVTKVFLGRPWRPYAKTVFINTEMGAQILEEGWHSWPGDSMFPEKEKTVYYGEYESIGAGASPENRVEWAHQLGRWEIEQYNLNNIFHRWIPQVK</sequence>
<dbReference type="InterPro" id="IPR000070">
    <property type="entry name" value="Pectinesterase_cat"/>
</dbReference>
<name>A0ABV8H7Z7_9FLAO</name>
<gene>
    <name evidence="8" type="ORF">ACFOS1_06090</name>
</gene>
<dbReference type="InterPro" id="IPR033131">
    <property type="entry name" value="Pectinesterase_Asp_AS"/>
</dbReference>
<dbReference type="SUPFAM" id="SSF53474">
    <property type="entry name" value="alpha/beta-Hydrolases"/>
    <property type="match status" value="1"/>
</dbReference>
<feature type="active site" evidence="4">
    <location>
        <position position="501"/>
    </location>
</feature>
<dbReference type="Proteomes" id="UP001595793">
    <property type="component" value="Unassembled WGS sequence"/>
</dbReference>
<dbReference type="Pfam" id="PF20434">
    <property type="entry name" value="BD-FAE"/>
    <property type="match status" value="1"/>
</dbReference>
<comment type="caution">
    <text evidence="8">The sequence shown here is derived from an EMBL/GenBank/DDBJ whole genome shotgun (WGS) entry which is preliminary data.</text>
</comment>
<evidence type="ECO:0000256" key="3">
    <source>
        <dbReference type="ARBA" id="ARBA00023085"/>
    </source>
</evidence>
<dbReference type="InterPro" id="IPR049492">
    <property type="entry name" value="BD-FAE-like_dom"/>
</dbReference>
<organism evidence="8 9">
    <name type="scientific">Zunongwangia endophytica</name>
    <dbReference type="NCBI Taxonomy" id="1808945"/>
    <lineage>
        <taxon>Bacteria</taxon>
        <taxon>Pseudomonadati</taxon>
        <taxon>Bacteroidota</taxon>
        <taxon>Flavobacteriia</taxon>
        <taxon>Flavobacteriales</taxon>
        <taxon>Flavobacteriaceae</taxon>
        <taxon>Zunongwangia</taxon>
    </lineage>
</organism>
<comment type="catalytic activity">
    <reaction evidence="5">
        <text>[(1-&gt;4)-alpha-D-galacturonosyl methyl ester](n) + n H2O = [(1-&gt;4)-alpha-D-galacturonosyl](n) + n methanol + n H(+)</text>
        <dbReference type="Rhea" id="RHEA:22380"/>
        <dbReference type="Rhea" id="RHEA-COMP:14570"/>
        <dbReference type="Rhea" id="RHEA-COMP:14573"/>
        <dbReference type="ChEBI" id="CHEBI:15377"/>
        <dbReference type="ChEBI" id="CHEBI:15378"/>
        <dbReference type="ChEBI" id="CHEBI:17790"/>
        <dbReference type="ChEBI" id="CHEBI:140522"/>
        <dbReference type="ChEBI" id="CHEBI:140523"/>
        <dbReference type="EC" id="3.1.1.11"/>
    </reaction>
</comment>
<dbReference type="SUPFAM" id="SSF51126">
    <property type="entry name" value="Pectin lyase-like"/>
    <property type="match status" value="1"/>
</dbReference>
<dbReference type="PANTHER" id="PTHR31321">
    <property type="entry name" value="ACYL-COA THIOESTER HYDROLASE YBHC-RELATED"/>
    <property type="match status" value="1"/>
</dbReference>
<dbReference type="InterPro" id="IPR011050">
    <property type="entry name" value="Pectin_lyase_fold/virulence"/>
</dbReference>
<evidence type="ECO:0000256" key="2">
    <source>
        <dbReference type="ARBA" id="ARBA00022801"/>
    </source>
</evidence>
<dbReference type="PANTHER" id="PTHR31321:SF57">
    <property type="entry name" value="PECTINESTERASE 53-RELATED"/>
    <property type="match status" value="1"/>
</dbReference>
<comment type="pathway">
    <text evidence="5">Glycan metabolism; pectin degradation; 2-dehydro-3-deoxy-D-gluconate from pectin: step 1/5.</text>
</comment>
<protein>
    <recommendedName>
        <fullName evidence="5">Pectinesterase</fullName>
        <ecNumber evidence="5">3.1.1.11</ecNumber>
    </recommendedName>
</protein>
<dbReference type="InterPro" id="IPR029058">
    <property type="entry name" value="AB_hydrolase_fold"/>
</dbReference>
<feature type="domain" description="Pectinesterase catalytic" evidence="6">
    <location>
        <begin position="345"/>
        <end position="619"/>
    </location>
</feature>
<evidence type="ECO:0000313" key="8">
    <source>
        <dbReference type="EMBL" id="MFC4026967.1"/>
    </source>
</evidence>